<sequence length="91" mass="10648">MDVMKSKRNKTLKIVDGFKFQFCKLLNNDIHCMVLHSSFKDHNHLQNSEQINNRQKLNSNLKSKAVNDMFTRPSKIIYSELKYVDAESLTS</sequence>
<protein>
    <submittedName>
        <fullName evidence="1">Uncharacterized protein</fullName>
    </submittedName>
</protein>
<gene>
    <name evidence="1" type="ORF">FWK35_00015014</name>
</gene>
<dbReference type="Proteomes" id="UP000478052">
    <property type="component" value="Unassembled WGS sequence"/>
</dbReference>
<accession>A0A6G0YUX3</accession>
<organism evidence="1 2">
    <name type="scientific">Aphis craccivora</name>
    <name type="common">Cowpea aphid</name>
    <dbReference type="NCBI Taxonomy" id="307492"/>
    <lineage>
        <taxon>Eukaryota</taxon>
        <taxon>Metazoa</taxon>
        <taxon>Ecdysozoa</taxon>
        <taxon>Arthropoda</taxon>
        <taxon>Hexapoda</taxon>
        <taxon>Insecta</taxon>
        <taxon>Pterygota</taxon>
        <taxon>Neoptera</taxon>
        <taxon>Paraneoptera</taxon>
        <taxon>Hemiptera</taxon>
        <taxon>Sternorrhyncha</taxon>
        <taxon>Aphidomorpha</taxon>
        <taxon>Aphidoidea</taxon>
        <taxon>Aphididae</taxon>
        <taxon>Aphidini</taxon>
        <taxon>Aphis</taxon>
        <taxon>Aphis</taxon>
    </lineage>
</organism>
<comment type="caution">
    <text evidence="1">The sequence shown here is derived from an EMBL/GenBank/DDBJ whole genome shotgun (WGS) entry which is preliminary data.</text>
</comment>
<evidence type="ECO:0000313" key="2">
    <source>
        <dbReference type="Proteomes" id="UP000478052"/>
    </source>
</evidence>
<proteinExistence type="predicted"/>
<evidence type="ECO:0000313" key="1">
    <source>
        <dbReference type="EMBL" id="KAF0761583.1"/>
    </source>
</evidence>
<keyword evidence="2" id="KW-1185">Reference proteome</keyword>
<name>A0A6G0YUX3_APHCR</name>
<dbReference type="AlphaFoldDB" id="A0A6G0YUX3"/>
<dbReference type="EMBL" id="VUJU01002349">
    <property type="protein sequence ID" value="KAF0761583.1"/>
    <property type="molecule type" value="Genomic_DNA"/>
</dbReference>
<reference evidence="1 2" key="1">
    <citation type="submission" date="2019-08" db="EMBL/GenBank/DDBJ databases">
        <title>Whole genome of Aphis craccivora.</title>
        <authorList>
            <person name="Voronova N.V."/>
            <person name="Shulinski R.S."/>
            <person name="Bandarenka Y.V."/>
            <person name="Zhorov D.G."/>
            <person name="Warner D."/>
        </authorList>
    </citation>
    <scope>NUCLEOTIDE SEQUENCE [LARGE SCALE GENOMIC DNA]</scope>
    <source>
        <strain evidence="1">180601</strain>
        <tissue evidence="1">Whole Body</tissue>
    </source>
</reference>
<dbReference type="OrthoDB" id="7739108at2759"/>